<dbReference type="Gene3D" id="1.10.510.10">
    <property type="entry name" value="Transferase(Phosphotransferase) domain 1"/>
    <property type="match status" value="1"/>
</dbReference>
<evidence type="ECO:0000313" key="13">
    <source>
        <dbReference type="EMBL" id="KAK3031344.1"/>
    </source>
</evidence>
<gene>
    <name evidence="13" type="ORF">RJ639_035250</name>
</gene>
<organism evidence="13 14">
    <name type="scientific">Escallonia herrerae</name>
    <dbReference type="NCBI Taxonomy" id="1293975"/>
    <lineage>
        <taxon>Eukaryota</taxon>
        <taxon>Viridiplantae</taxon>
        <taxon>Streptophyta</taxon>
        <taxon>Embryophyta</taxon>
        <taxon>Tracheophyta</taxon>
        <taxon>Spermatophyta</taxon>
        <taxon>Magnoliopsida</taxon>
        <taxon>eudicotyledons</taxon>
        <taxon>Gunneridae</taxon>
        <taxon>Pentapetalae</taxon>
        <taxon>asterids</taxon>
        <taxon>campanulids</taxon>
        <taxon>Escalloniales</taxon>
        <taxon>Escalloniaceae</taxon>
        <taxon>Escallonia</taxon>
    </lineage>
</organism>
<keyword evidence="5" id="KW-0812">Transmembrane</keyword>
<evidence type="ECO:0000256" key="7">
    <source>
        <dbReference type="ARBA" id="ARBA00022840"/>
    </source>
</evidence>
<reference evidence="13" key="1">
    <citation type="submission" date="2022-12" db="EMBL/GenBank/DDBJ databases">
        <title>Draft genome assemblies for two species of Escallonia (Escalloniales).</title>
        <authorList>
            <person name="Chanderbali A."/>
            <person name="Dervinis C."/>
            <person name="Anghel I."/>
            <person name="Soltis D."/>
            <person name="Soltis P."/>
            <person name="Zapata F."/>
        </authorList>
    </citation>
    <scope>NUCLEOTIDE SEQUENCE</scope>
    <source>
        <strain evidence="13">UCBG64.0493</strain>
        <tissue evidence="13">Leaf</tissue>
    </source>
</reference>
<feature type="domain" description="Protein kinase" evidence="12">
    <location>
        <begin position="1"/>
        <end position="106"/>
    </location>
</feature>
<accession>A0AA88WQS9</accession>
<evidence type="ECO:0000256" key="9">
    <source>
        <dbReference type="ARBA" id="ARBA00023136"/>
    </source>
</evidence>
<comment type="caution">
    <text evidence="13">The sequence shown here is derived from an EMBL/GenBank/DDBJ whole genome shotgun (WGS) entry which is preliminary data.</text>
</comment>
<evidence type="ECO:0000313" key="14">
    <source>
        <dbReference type="Proteomes" id="UP001188597"/>
    </source>
</evidence>
<dbReference type="SUPFAM" id="SSF56112">
    <property type="entry name" value="Protein kinase-like (PK-like)"/>
    <property type="match status" value="1"/>
</dbReference>
<evidence type="ECO:0000256" key="5">
    <source>
        <dbReference type="ARBA" id="ARBA00022692"/>
    </source>
</evidence>
<evidence type="ECO:0000256" key="4">
    <source>
        <dbReference type="ARBA" id="ARBA00022679"/>
    </source>
</evidence>
<keyword evidence="4" id="KW-0808">Transferase</keyword>
<keyword evidence="14" id="KW-1185">Reference proteome</keyword>
<name>A0AA88WQS9_9ASTE</name>
<sequence>MDPEYYMTEQLTKKSDVYSFGIVLLELLTSRAPIQQGRYIVREVMEAMHNSEDPSNLNEVLDPVLRSGPKLQGLDKFVNLAMNCVKESGADRPAMDEVVRVIESIILLNLHNGSASTLPSQDEMSRNDLYEPHGTVERDLYHHVDDDDNSRTFLPFETEHNKKMSENSLFASPAH</sequence>
<dbReference type="EC" id="2.7.11.1" evidence="2"/>
<dbReference type="GO" id="GO:0005524">
    <property type="term" value="F:ATP binding"/>
    <property type="evidence" value="ECO:0007669"/>
    <property type="project" value="UniProtKB-KW"/>
</dbReference>
<dbReference type="PANTHER" id="PTHR47982">
    <property type="entry name" value="PROLINE-RICH RECEPTOR-LIKE PROTEIN KINASE PERK4"/>
    <property type="match status" value="1"/>
</dbReference>
<keyword evidence="3" id="KW-0418">Kinase</keyword>
<dbReference type="InterPro" id="IPR011009">
    <property type="entry name" value="Kinase-like_dom_sf"/>
</dbReference>
<comment type="catalytic activity">
    <reaction evidence="11">
        <text>L-seryl-[protein] + ATP = O-phospho-L-seryl-[protein] + ADP + H(+)</text>
        <dbReference type="Rhea" id="RHEA:17989"/>
        <dbReference type="Rhea" id="RHEA-COMP:9863"/>
        <dbReference type="Rhea" id="RHEA-COMP:11604"/>
        <dbReference type="ChEBI" id="CHEBI:15378"/>
        <dbReference type="ChEBI" id="CHEBI:29999"/>
        <dbReference type="ChEBI" id="CHEBI:30616"/>
        <dbReference type="ChEBI" id="CHEBI:83421"/>
        <dbReference type="ChEBI" id="CHEBI:456216"/>
        <dbReference type="EC" id="2.7.11.1"/>
    </reaction>
</comment>
<proteinExistence type="predicted"/>
<dbReference type="EMBL" id="JAVXUP010000309">
    <property type="protein sequence ID" value="KAK3031344.1"/>
    <property type="molecule type" value="Genomic_DNA"/>
</dbReference>
<dbReference type="InterPro" id="IPR047117">
    <property type="entry name" value="PERK1-13-like"/>
</dbReference>
<evidence type="ECO:0000256" key="1">
    <source>
        <dbReference type="ARBA" id="ARBA00004162"/>
    </source>
</evidence>
<comment type="catalytic activity">
    <reaction evidence="10">
        <text>L-threonyl-[protein] + ATP = O-phospho-L-threonyl-[protein] + ADP + H(+)</text>
        <dbReference type="Rhea" id="RHEA:46608"/>
        <dbReference type="Rhea" id="RHEA-COMP:11060"/>
        <dbReference type="Rhea" id="RHEA-COMP:11605"/>
        <dbReference type="ChEBI" id="CHEBI:15378"/>
        <dbReference type="ChEBI" id="CHEBI:30013"/>
        <dbReference type="ChEBI" id="CHEBI:30616"/>
        <dbReference type="ChEBI" id="CHEBI:61977"/>
        <dbReference type="ChEBI" id="CHEBI:456216"/>
        <dbReference type="EC" id="2.7.11.1"/>
    </reaction>
</comment>
<dbReference type="InterPro" id="IPR000719">
    <property type="entry name" value="Prot_kinase_dom"/>
</dbReference>
<evidence type="ECO:0000256" key="6">
    <source>
        <dbReference type="ARBA" id="ARBA00022741"/>
    </source>
</evidence>
<keyword evidence="8" id="KW-1133">Transmembrane helix</keyword>
<evidence type="ECO:0000256" key="8">
    <source>
        <dbReference type="ARBA" id="ARBA00022989"/>
    </source>
</evidence>
<keyword evidence="3" id="KW-0723">Serine/threonine-protein kinase</keyword>
<evidence type="ECO:0000256" key="2">
    <source>
        <dbReference type="ARBA" id="ARBA00012513"/>
    </source>
</evidence>
<dbReference type="InterPro" id="IPR001245">
    <property type="entry name" value="Ser-Thr/Tyr_kinase_cat_dom"/>
</dbReference>
<dbReference type="Proteomes" id="UP001188597">
    <property type="component" value="Unassembled WGS sequence"/>
</dbReference>
<evidence type="ECO:0000256" key="11">
    <source>
        <dbReference type="ARBA" id="ARBA00048679"/>
    </source>
</evidence>
<dbReference type="PROSITE" id="PS50011">
    <property type="entry name" value="PROTEIN_KINASE_DOM"/>
    <property type="match status" value="1"/>
</dbReference>
<dbReference type="GO" id="GO:0004674">
    <property type="term" value="F:protein serine/threonine kinase activity"/>
    <property type="evidence" value="ECO:0007669"/>
    <property type="project" value="UniProtKB-KW"/>
</dbReference>
<dbReference type="AlphaFoldDB" id="A0AA88WQS9"/>
<keyword evidence="6" id="KW-0547">Nucleotide-binding</keyword>
<protein>
    <recommendedName>
        <fullName evidence="2">non-specific serine/threonine protein kinase</fullName>
        <ecNumber evidence="2">2.7.11.1</ecNumber>
    </recommendedName>
</protein>
<dbReference type="PANTHER" id="PTHR47982:SF70">
    <property type="entry name" value="PROTEIN KINASE SUPERFAMILY PROTEIN"/>
    <property type="match status" value="1"/>
</dbReference>
<dbReference type="GO" id="GO:0005886">
    <property type="term" value="C:plasma membrane"/>
    <property type="evidence" value="ECO:0007669"/>
    <property type="project" value="UniProtKB-SubCell"/>
</dbReference>
<keyword evidence="7" id="KW-0067">ATP-binding</keyword>
<dbReference type="Pfam" id="PF07714">
    <property type="entry name" value="PK_Tyr_Ser-Thr"/>
    <property type="match status" value="1"/>
</dbReference>
<evidence type="ECO:0000259" key="12">
    <source>
        <dbReference type="PROSITE" id="PS50011"/>
    </source>
</evidence>
<evidence type="ECO:0000256" key="10">
    <source>
        <dbReference type="ARBA" id="ARBA00047899"/>
    </source>
</evidence>
<comment type="subcellular location">
    <subcellularLocation>
        <location evidence="1">Cell membrane</location>
        <topology evidence="1">Single-pass membrane protein</topology>
    </subcellularLocation>
</comment>
<keyword evidence="9" id="KW-0472">Membrane</keyword>
<evidence type="ECO:0000256" key="3">
    <source>
        <dbReference type="ARBA" id="ARBA00022527"/>
    </source>
</evidence>